<feature type="region of interest" description="Disordered" evidence="1">
    <location>
        <begin position="111"/>
        <end position="130"/>
    </location>
</feature>
<proteinExistence type="predicted"/>
<comment type="caution">
    <text evidence="3">The sequence shown here is derived from an EMBL/GenBank/DDBJ whole genome shotgun (WGS) entry which is preliminary data.</text>
</comment>
<dbReference type="Pfam" id="PF25597">
    <property type="entry name" value="SH3_retrovirus"/>
    <property type="match status" value="1"/>
</dbReference>
<gene>
    <name evidence="3" type="ORF">Tci_503078</name>
</gene>
<feature type="region of interest" description="Disordered" evidence="1">
    <location>
        <begin position="1"/>
        <end position="25"/>
    </location>
</feature>
<dbReference type="InterPro" id="IPR057670">
    <property type="entry name" value="SH3_retrovirus"/>
</dbReference>
<feature type="region of interest" description="Disordered" evidence="1">
    <location>
        <begin position="299"/>
        <end position="340"/>
    </location>
</feature>
<reference evidence="3" key="1">
    <citation type="journal article" date="2019" name="Sci. Rep.">
        <title>Draft genome of Tanacetum cinerariifolium, the natural source of mosquito coil.</title>
        <authorList>
            <person name="Yamashiro T."/>
            <person name="Shiraishi A."/>
            <person name="Satake H."/>
            <person name="Nakayama K."/>
        </authorList>
    </citation>
    <scope>NUCLEOTIDE SEQUENCE</scope>
</reference>
<feature type="compositionally biased region" description="Low complexity" evidence="1">
    <location>
        <begin position="117"/>
        <end position="128"/>
    </location>
</feature>
<feature type="compositionally biased region" description="Polar residues" evidence="1">
    <location>
        <begin position="301"/>
        <end position="322"/>
    </location>
</feature>
<feature type="compositionally biased region" description="Basic and acidic residues" evidence="1">
    <location>
        <begin position="11"/>
        <end position="22"/>
    </location>
</feature>
<organism evidence="3">
    <name type="scientific">Tanacetum cinerariifolium</name>
    <name type="common">Dalmatian daisy</name>
    <name type="synonym">Chrysanthemum cinerariifolium</name>
    <dbReference type="NCBI Taxonomy" id="118510"/>
    <lineage>
        <taxon>Eukaryota</taxon>
        <taxon>Viridiplantae</taxon>
        <taxon>Streptophyta</taxon>
        <taxon>Embryophyta</taxon>
        <taxon>Tracheophyta</taxon>
        <taxon>Spermatophyta</taxon>
        <taxon>Magnoliopsida</taxon>
        <taxon>eudicotyledons</taxon>
        <taxon>Gunneridae</taxon>
        <taxon>Pentapetalae</taxon>
        <taxon>asterids</taxon>
        <taxon>campanulids</taxon>
        <taxon>Asterales</taxon>
        <taxon>Asteraceae</taxon>
        <taxon>Asteroideae</taxon>
        <taxon>Anthemideae</taxon>
        <taxon>Anthemidinae</taxon>
        <taxon>Tanacetum</taxon>
    </lineage>
</organism>
<accession>A0A699IFK0</accession>
<protein>
    <submittedName>
        <fullName evidence="3">Retrovirus-related Pol polyprotein from transposon TNT 1-94</fullName>
    </submittedName>
</protein>
<name>A0A699IFK0_TANCI</name>
<feature type="domain" description="Retroviral polymerase SH3-like" evidence="2">
    <location>
        <begin position="207"/>
        <end position="253"/>
    </location>
</feature>
<evidence type="ECO:0000259" key="2">
    <source>
        <dbReference type="Pfam" id="PF25597"/>
    </source>
</evidence>
<sequence>MAAVNDVPQLVDKKEDFKKNSNDELDEMSSEEYLRDLDLEYQERALLGNLKRFIKIRNNFSSHKANENTECYKCGNKGYFVRDSFSKTSNPSYQSPVNNFSSVSKGFQPNFTPKLIQSSPNSNSQNNPKFQKDYKAKYKKMKAKLALLEASPSSPQNPKTFQPKNKGSFTKLRGNAIDLLILLSKRETRLRKKSQAPEMIMSFIKMDHLGKFDAKADDGYFLGYFSISKAFRVYNIRRQLIEETYHLTFDESIEAIRRSLTEITQENHVPGVIALNKPEIPHTDDTKGPRDLINTKGIHEQNVQNDQMITQPTNAPSRNNTEGPGPITEPFSLMSLNLTS</sequence>
<evidence type="ECO:0000256" key="1">
    <source>
        <dbReference type="SAM" id="MobiDB-lite"/>
    </source>
</evidence>
<evidence type="ECO:0000313" key="3">
    <source>
        <dbReference type="EMBL" id="GEZ31105.1"/>
    </source>
</evidence>
<dbReference type="AlphaFoldDB" id="A0A699IFK0"/>
<dbReference type="EMBL" id="BKCJ010263971">
    <property type="protein sequence ID" value="GEZ31105.1"/>
    <property type="molecule type" value="Genomic_DNA"/>
</dbReference>